<comment type="subcellular location">
    <subcellularLocation>
        <location evidence="1">Cell envelope</location>
    </subcellularLocation>
</comment>
<evidence type="ECO:0000313" key="5">
    <source>
        <dbReference type="Proteomes" id="UP001139293"/>
    </source>
</evidence>
<dbReference type="RefSeq" id="WP_248947989.1">
    <property type="nucleotide sequence ID" value="NZ_JAKILB010000001.1"/>
</dbReference>
<organism evidence="4 5">
    <name type="scientific">Shewanella pneumatophori</name>
    <dbReference type="NCBI Taxonomy" id="314092"/>
    <lineage>
        <taxon>Bacteria</taxon>
        <taxon>Pseudomonadati</taxon>
        <taxon>Pseudomonadota</taxon>
        <taxon>Gammaproteobacteria</taxon>
        <taxon>Alteromonadales</taxon>
        <taxon>Shewanellaceae</taxon>
        <taxon>Shewanella</taxon>
    </lineage>
</organism>
<keyword evidence="5" id="KW-1185">Reference proteome</keyword>
<dbReference type="AlphaFoldDB" id="A0A9X2CCM3"/>
<dbReference type="PANTHER" id="PTHR32347">
    <property type="entry name" value="EFFLUX SYSTEM COMPONENT YKNX-RELATED"/>
    <property type="match status" value="1"/>
</dbReference>
<feature type="domain" description="CusB-like beta-barrel" evidence="3">
    <location>
        <begin position="248"/>
        <end position="285"/>
    </location>
</feature>
<evidence type="ECO:0000256" key="2">
    <source>
        <dbReference type="ARBA" id="ARBA00023054"/>
    </source>
</evidence>
<accession>A0A9X2CCM3</accession>
<evidence type="ECO:0000259" key="3">
    <source>
        <dbReference type="Pfam" id="PF25954"/>
    </source>
</evidence>
<dbReference type="PROSITE" id="PS51257">
    <property type="entry name" value="PROKAR_LIPOPROTEIN"/>
    <property type="match status" value="1"/>
</dbReference>
<reference evidence="4" key="1">
    <citation type="submission" date="2022-01" db="EMBL/GenBank/DDBJ databases">
        <title>Whole genome-based taxonomy of the Shewanellaceae.</title>
        <authorList>
            <person name="Martin-Rodriguez A.J."/>
        </authorList>
    </citation>
    <scope>NUCLEOTIDE SEQUENCE</scope>
    <source>
        <strain evidence="4">KCTC 23973</strain>
    </source>
</reference>
<comment type="caution">
    <text evidence="4">The sequence shown here is derived from an EMBL/GenBank/DDBJ whole genome shotgun (WGS) entry which is preliminary data.</text>
</comment>
<sequence>MNKLTINLCVMSALLAGCGDQVLTKAESGILDQQIEVTGELVSANTVSLKPPALRRVWQYQVKMLAPEGVEVKKGDRVAQLDTSTLTQRLSSKSANLATTVQDIETSKLRNAKKLEELKLELAEAKMTQEKSQMKVDISDETVSVIDQQKYLRDAVIAKDRVKLINQKIDLEIRSAEQRMKMLAGDQQKFAAEVAALQKGIKSLTLIAPRDGMVVYGNDQQGNKLAEGQNIFVGDSVLSIPDLQHMQVNMTIPEVEAGRVKVGQALKIRLDANPDKTFNGQITELGAVFRIKNQDVPLVIFDAVASIDEVDSDLMRPGMTAKISIDIANQTPELLLSLDAVHYDRGKAYVMKPGLFSDAKQYVALGAMGKEQVVISSGLTEGEEVLLP</sequence>
<dbReference type="EMBL" id="JAKILB010000001">
    <property type="protein sequence ID" value="MCL1137057.1"/>
    <property type="molecule type" value="Genomic_DNA"/>
</dbReference>
<dbReference type="Proteomes" id="UP001139293">
    <property type="component" value="Unassembled WGS sequence"/>
</dbReference>
<name>A0A9X2CCM3_9GAMM</name>
<keyword evidence="2" id="KW-0175">Coiled coil</keyword>
<proteinExistence type="predicted"/>
<dbReference type="PANTHER" id="PTHR32347:SF23">
    <property type="entry name" value="BLL5650 PROTEIN"/>
    <property type="match status" value="1"/>
</dbReference>
<protein>
    <submittedName>
        <fullName evidence="4">Efflux RND transporter periplasmic adaptor subunit</fullName>
    </submittedName>
</protein>
<evidence type="ECO:0000256" key="1">
    <source>
        <dbReference type="ARBA" id="ARBA00004196"/>
    </source>
</evidence>
<gene>
    <name evidence="4" type="ORF">L2740_00500</name>
</gene>
<dbReference type="Gene3D" id="2.40.30.170">
    <property type="match status" value="1"/>
</dbReference>
<dbReference type="InterPro" id="IPR050465">
    <property type="entry name" value="UPF0194_transport"/>
</dbReference>
<dbReference type="GO" id="GO:0030313">
    <property type="term" value="C:cell envelope"/>
    <property type="evidence" value="ECO:0007669"/>
    <property type="project" value="UniProtKB-SubCell"/>
</dbReference>
<evidence type="ECO:0000313" key="4">
    <source>
        <dbReference type="EMBL" id="MCL1137057.1"/>
    </source>
</evidence>
<dbReference type="InterPro" id="IPR058792">
    <property type="entry name" value="Beta-barrel_RND_2"/>
</dbReference>
<dbReference type="SUPFAM" id="SSF111369">
    <property type="entry name" value="HlyD-like secretion proteins"/>
    <property type="match status" value="1"/>
</dbReference>
<dbReference type="Pfam" id="PF25954">
    <property type="entry name" value="Beta-barrel_RND_2"/>
    <property type="match status" value="1"/>
</dbReference>